<organism evidence="1 2">
    <name type="scientific">Methylomarinovum tepidoasis</name>
    <dbReference type="NCBI Taxonomy" id="2840183"/>
    <lineage>
        <taxon>Bacteria</taxon>
        <taxon>Pseudomonadati</taxon>
        <taxon>Pseudomonadota</taxon>
        <taxon>Gammaproteobacteria</taxon>
        <taxon>Methylococcales</taxon>
        <taxon>Methylothermaceae</taxon>
        <taxon>Methylomarinovum</taxon>
    </lineage>
</organism>
<dbReference type="AlphaFoldDB" id="A0AAU9D3A2"/>
<evidence type="ECO:0000313" key="2">
    <source>
        <dbReference type="Proteomes" id="UP001321450"/>
    </source>
</evidence>
<dbReference type="KEGG" id="meiy:MIN45_P1827"/>
<gene>
    <name evidence="1" type="ORF">MIN45_P1827</name>
</gene>
<dbReference type="RefSeq" id="WP_286291785.1">
    <property type="nucleotide sequence ID" value="NZ_AP024718.1"/>
</dbReference>
<name>A0AAU9D3A2_9GAMM</name>
<accession>A0AAU9D3A2</accession>
<protein>
    <submittedName>
        <fullName evidence="1">Uncharacterized protein</fullName>
    </submittedName>
</protein>
<dbReference type="EMBL" id="AP024718">
    <property type="protein sequence ID" value="BCX89454.1"/>
    <property type="molecule type" value="Genomic_DNA"/>
</dbReference>
<dbReference type="Proteomes" id="UP001321450">
    <property type="component" value="Chromosome"/>
</dbReference>
<sequence>MKVMLQGTSKRFLRLLRHLLVRDCRLTVVEDPEAADVCLLDWDSLGAAELLERHRRRWPRVPVLLLALNPPTQTGLPWVRKPLQAESLLDALKQISSQADAAVTEEPPTASVSASRSISVNFRHYDPERYLQGPLTRACRQAVMTGIALRVETGWEPILVFPKPRVIQVDTDDKKLRAFCRLPLQKFCQLSGEADQGPAIVPDPQMRPGCFSGAHQRMDAFLWKVAWWNAGGRLPISISPEQCLHLRRWPNLTRYWHPPQALRIAAAWYRQDMSPLRLARMVGSAETVASFISAANAVGLVEVVEIPQASRRTGPQAPPEGLLKRILKRLRKAA</sequence>
<proteinExistence type="predicted"/>
<reference evidence="2" key="1">
    <citation type="journal article" date="2024" name="Int. J. Syst. Evol. Microbiol.">
        <title>Methylomarinovum tepidoasis sp. nov., a moderately thermophilic methanotroph of the family Methylothermaceae isolated from a deep-sea hydrothermal field.</title>
        <authorList>
            <person name="Hirayama H."/>
            <person name="Takaki Y."/>
            <person name="Abe M."/>
            <person name="Miyazaki M."/>
            <person name="Uematsu K."/>
            <person name="Matsui Y."/>
            <person name="Takai K."/>
        </authorList>
    </citation>
    <scope>NUCLEOTIDE SEQUENCE [LARGE SCALE GENOMIC DNA]</scope>
    <source>
        <strain evidence="2">IN45</strain>
    </source>
</reference>
<keyword evidence="2" id="KW-1185">Reference proteome</keyword>
<evidence type="ECO:0000313" key="1">
    <source>
        <dbReference type="EMBL" id="BCX89454.1"/>
    </source>
</evidence>